<dbReference type="GO" id="GO:0006368">
    <property type="term" value="P:transcription elongation by RNA polymerase II"/>
    <property type="evidence" value="ECO:0007669"/>
    <property type="project" value="UniProtKB-ARBA"/>
</dbReference>
<dbReference type="CDD" id="cd02733">
    <property type="entry name" value="RNAP_II_RPB1_N"/>
    <property type="match status" value="1"/>
</dbReference>
<dbReference type="Pfam" id="PF04998">
    <property type="entry name" value="RNA_pol_Rpb1_5"/>
    <property type="match status" value="1"/>
</dbReference>
<dbReference type="InterPro" id="IPR007081">
    <property type="entry name" value="RNA_pol_Rpb1_5"/>
</dbReference>
<dbReference type="Gene3D" id="6.20.50.80">
    <property type="match status" value="1"/>
</dbReference>
<proteinExistence type="inferred from homology"/>
<dbReference type="CDD" id="cd02584">
    <property type="entry name" value="RNAP_II_Rpb1_C"/>
    <property type="match status" value="1"/>
</dbReference>
<dbReference type="EMBL" id="JACAZH010000004">
    <property type="protein sequence ID" value="KAF7371316.1"/>
    <property type="molecule type" value="Genomic_DNA"/>
</dbReference>
<evidence type="ECO:0000256" key="7">
    <source>
        <dbReference type="ARBA" id="ARBA00022723"/>
    </source>
</evidence>
<dbReference type="Pfam" id="PF04997">
    <property type="entry name" value="RNA_pol_Rpb1_1"/>
    <property type="match status" value="1"/>
</dbReference>
<dbReference type="Pfam" id="PF04990">
    <property type="entry name" value="RNA_pol_Rpb1_7"/>
    <property type="match status" value="1"/>
</dbReference>
<evidence type="ECO:0000256" key="13">
    <source>
        <dbReference type="ARBA" id="ARBA00023242"/>
    </source>
</evidence>
<evidence type="ECO:0000256" key="2">
    <source>
        <dbReference type="ARBA" id="ARBA00006460"/>
    </source>
</evidence>
<dbReference type="Gene3D" id="3.30.1360.140">
    <property type="match status" value="1"/>
</dbReference>
<evidence type="ECO:0000256" key="12">
    <source>
        <dbReference type="ARBA" id="ARBA00023163"/>
    </source>
</evidence>
<comment type="similarity">
    <text evidence="2 15">Belongs to the RNA polymerase beta' chain family.</text>
</comment>
<keyword evidence="13" id="KW-0539">Nucleus</keyword>
<evidence type="ECO:0000259" key="16">
    <source>
        <dbReference type="SMART" id="SM00663"/>
    </source>
</evidence>
<dbReference type="Proteomes" id="UP000623467">
    <property type="component" value="Unassembled WGS sequence"/>
</dbReference>
<accession>A0A8H6Z7N5</accession>
<evidence type="ECO:0000313" key="18">
    <source>
        <dbReference type="Proteomes" id="UP000623467"/>
    </source>
</evidence>
<dbReference type="GO" id="GO:0005665">
    <property type="term" value="C:RNA polymerase II, core complex"/>
    <property type="evidence" value="ECO:0007669"/>
    <property type="project" value="TreeGrafter"/>
</dbReference>
<evidence type="ECO:0000256" key="3">
    <source>
        <dbReference type="ARBA" id="ARBA00022478"/>
    </source>
</evidence>
<comment type="catalytic activity">
    <reaction evidence="14 15">
        <text>RNA(n) + a ribonucleoside 5'-triphosphate = RNA(n+1) + diphosphate</text>
        <dbReference type="Rhea" id="RHEA:21248"/>
        <dbReference type="Rhea" id="RHEA-COMP:14527"/>
        <dbReference type="Rhea" id="RHEA-COMP:17342"/>
        <dbReference type="ChEBI" id="CHEBI:33019"/>
        <dbReference type="ChEBI" id="CHEBI:61557"/>
        <dbReference type="ChEBI" id="CHEBI:140395"/>
        <dbReference type="EC" id="2.7.7.6"/>
    </reaction>
</comment>
<keyword evidence="12 15" id="KW-0804">Transcription</keyword>
<dbReference type="FunFam" id="1.10.274.100:FF:000001">
    <property type="entry name" value="DNA-directed RNA polymerase subunit"/>
    <property type="match status" value="1"/>
</dbReference>
<comment type="function">
    <text evidence="15">DNA-dependent RNA polymerase catalyzes the transcription of DNA into RNA using the four ribonucleoside triphosphates as substrates.</text>
</comment>
<dbReference type="FunFam" id="1.10.132.30:FF:000001">
    <property type="entry name" value="DNA-directed RNA polymerase subunit"/>
    <property type="match status" value="1"/>
</dbReference>
<dbReference type="InterPro" id="IPR038120">
    <property type="entry name" value="Rpb1_funnel_sf"/>
</dbReference>
<evidence type="ECO:0000256" key="11">
    <source>
        <dbReference type="ARBA" id="ARBA00023125"/>
    </source>
</evidence>
<dbReference type="GO" id="GO:0003899">
    <property type="term" value="F:DNA-directed RNA polymerase activity"/>
    <property type="evidence" value="ECO:0007669"/>
    <property type="project" value="UniProtKB-EC"/>
</dbReference>
<dbReference type="Pfam" id="PF00623">
    <property type="entry name" value="RNA_pol_Rpb1_2"/>
    <property type="match status" value="1"/>
</dbReference>
<dbReference type="GO" id="GO:0006367">
    <property type="term" value="P:transcription initiation at RNA polymerase II promoter"/>
    <property type="evidence" value="ECO:0007669"/>
    <property type="project" value="UniProtKB-ARBA"/>
</dbReference>
<dbReference type="GO" id="GO:0046872">
    <property type="term" value="F:metal ion binding"/>
    <property type="evidence" value="ECO:0007669"/>
    <property type="project" value="UniProtKB-KW"/>
</dbReference>
<gene>
    <name evidence="17" type="ORF">MSAN_00767700</name>
</gene>
<dbReference type="InterPro" id="IPR042102">
    <property type="entry name" value="RNA_pol_Rpb1_3_sf"/>
</dbReference>
<evidence type="ECO:0000256" key="5">
    <source>
        <dbReference type="ARBA" id="ARBA00022679"/>
    </source>
</evidence>
<reference evidence="17" key="1">
    <citation type="submission" date="2020-05" db="EMBL/GenBank/DDBJ databases">
        <title>Mycena genomes resolve the evolution of fungal bioluminescence.</title>
        <authorList>
            <person name="Tsai I.J."/>
        </authorList>
    </citation>
    <scope>NUCLEOTIDE SEQUENCE</scope>
    <source>
        <strain evidence="17">160909Yilan</strain>
    </source>
</reference>
<dbReference type="EC" id="2.7.7.6" evidence="15"/>
<evidence type="ECO:0000256" key="8">
    <source>
        <dbReference type="ARBA" id="ARBA00022737"/>
    </source>
</evidence>
<dbReference type="PANTHER" id="PTHR19376">
    <property type="entry name" value="DNA-DIRECTED RNA POLYMERASE"/>
    <property type="match status" value="1"/>
</dbReference>
<dbReference type="PANTHER" id="PTHR19376:SF37">
    <property type="entry name" value="DNA-DIRECTED RNA POLYMERASE II SUBUNIT RPB1"/>
    <property type="match status" value="1"/>
</dbReference>
<dbReference type="FunFam" id="2.40.40.20:FF:000019">
    <property type="entry name" value="DNA-directed RNA polymerase II subunit RPB1"/>
    <property type="match status" value="1"/>
</dbReference>
<evidence type="ECO:0000256" key="6">
    <source>
        <dbReference type="ARBA" id="ARBA00022695"/>
    </source>
</evidence>
<dbReference type="InterPro" id="IPR000684">
    <property type="entry name" value="RNA_pol_II_repeat_euk"/>
</dbReference>
<dbReference type="FunFam" id="1.10.150.390:FF:000001">
    <property type="entry name" value="DNA-directed RNA polymerase subunit"/>
    <property type="match status" value="1"/>
</dbReference>
<dbReference type="InterPro" id="IPR038593">
    <property type="entry name" value="RNA_pol_Rpb1_7_sf"/>
</dbReference>
<dbReference type="Pfam" id="PF04983">
    <property type="entry name" value="RNA_pol_Rpb1_3"/>
    <property type="match status" value="1"/>
</dbReference>
<dbReference type="Gene3D" id="3.30.1490.180">
    <property type="entry name" value="RNA polymerase ii"/>
    <property type="match status" value="1"/>
</dbReference>
<dbReference type="Gene3D" id="1.10.274.100">
    <property type="entry name" value="RNA polymerase Rpb1, domain 3"/>
    <property type="match status" value="1"/>
</dbReference>
<evidence type="ECO:0000256" key="9">
    <source>
        <dbReference type="ARBA" id="ARBA00022833"/>
    </source>
</evidence>
<dbReference type="InterPro" id="IPR007080">
    <property type="entry name" value="RNA_pol_Rpb1_1"/>
</dbReference>
<dbReference type="Gene3D" id="2.40.40.20">
    <property type="match status" value="1"/>
</dbReference>
<keyword evidence="10" id="KW-0460">Magnesium</keyword>
<dbReference type="FunFam" id="4.10.860.120:FF:000003">
    <property type="entry name" value="DNA-directed RNA polymerase subunit"/>
    <property type="match status" value="1"/>
</dbReference>
<evidence type="ECO:0000256" key="10">
    <source>
        <dbReference type="ARBA" id="ARBA00022842"/>
    </source>
</evidence>
<dbReference type="Gene3D" id="1.10.132.30">
    <property type="match status" value="1"/>
</dbReference>
<keyword evidence="18" id="KW-1185">Reference proteome</keyword>
<name>A0A8H6Z7N5_9AGAR</name>
<dbReference type="PROSITE" id="PS00115">
    <property type="entry name" value="RNA_POL_II_REPEAT"/>
    <property type="match status" value="1"/>
</dbReference>
<dbReference type="Gene3D" id="4.10.860.120">
    <property type="entry name" value="RNA polymerase II, clamp domain"/>
    <property type="match status" value="2"/>
</dbReference>
<sequence>MLGHQFAYSTAPVRKVKEVQFGILSPEEIKACSVAKIEYPEVMDETTHKPKIGGPMDPRMGTIDRNFKCQTCGEGMSECPGHFGHVELACHVFHPGFIFKVKKILECICLNCGKLKADISDPNFTNKILNVRDPKIRMAVVWAHCKTKMLCGPDLKDENGEAEGEPTKVRGGCGYVQPQIRKEALKLFTLHKRLKDGDDEMNLTQPQKLLLSPSEISTIFKKILDSDLQLLGLSEGHARPEWMILSVMPVPPPPVRPSVVVEGGTIRSEDDLTHKLVDIIKASANLRKRESDGAPAHVIAEYEQLLQFHVATYMDNDIAGIPQALQKSGRPVKSIRARLKGKEGRLRGNLMGKRVDFSARTVITGDPNLELDEVGVPRSIAMNLTYPERVAPYNISYLQDLVRNGPTVYPGARYVVRDTGERIDLRHAKGVGPFLQYGWIVERHLKDGEAYDLSSFVLFNRQPSLHKMSMMSHRVKVMPYSTFRLNLSVTPPYNADFDGDEMNMHVPQSEETRAELSQIAWIISPQANKPVMGIVQDTLCGIRKFSLRDTFLDWNQVQNVLLWVPEWDGTVPTPAIMRPKPLWTGKQILSLVIPRGINITRYAEGTTNRFCPVSDDGMLIENGDIIFGIVDKKTAGASEGGLVHVVFREKGPEAARQLFTGLQRVVNFWLFHNGFSVGIGDTIADSATMAVITRKIADCKEKVVRIIDDATHDRLKAAPGMTIRESFEKMVERELNVARDDSGQYAQKNLKEDNNVKQMVVAGSKGSFINISQMSICVGQQIVEGRRIPFGFRHRTLPHFTKDDFSPEARGFVQNSYLSGLTPQEFFFHAMGGREGLIDTAIKTAETGYIQRRLVKALEDVMLCYDGTVRNSLGDVIQFVYGEDGMDGAFIEKQDVPTFACADSAFQHDYRVDVMDGENGFMAGVLEPKLYDSSLELQTKLDEEYAQLLEDRQLMRTFIFPRAEPNTSFYLPVNLLRIVQNARQIFHIDQRKPSDLDPAYIIDSVKELGEQLIVVPGDDPLSKQAQEDAILRFQIQVRATFACRRVLEKYHLTREAFDWVLGEVESKFDQAIAHPGEMCGTLAAQSIGEPATQMTLNTFHYAGVSSKNVTLGVPRLKEIINVATNLKTPSLTVYLDTEISVDVKRAQSVAHALEYTSLRTITSAVEIWYDPDPRETLIEEDVAFVGDFMAFTDEEVQSNLHLHSPWLLRLELNRTKMVGKLTMPYVASRIAESFKTDLFVIWSEDNSDKLVIRCRVLGGSEKADDGMGSFEEDVFLRQLENTMLNSVALCGVKDIHKVFLTQHNKVVVEDDGRINVREKEEWVLETEGVNLKTVMSIDGVDFKRTYSNSCVEIFNVLGIEAARAALLRELRGVIESDASYVNYRHLALLCDLMTHRGTLMPITRHGINRADTGALMRCSFEETVEVLMEAAAVGEKDDCHGIAENIMFGQMAPMGTGAFEVALDMSILKDTIIDHGGLLGESMLPTQSDNGRTAMTPYDTNSPIWQSSVFTVGQGSFSPFVVHGDHYGANVGTSPSGWAAYSPSSLALARYPLQSPFGGVKSPHQTSLTYSPTSPMILSSPDHRYSPTSPSFLATSPRYIPQSPLFNPISPRYSASSPSFSAISPRYSPSKSYFDNCLTSTNRSSCIVMFTASPELLPTSRFSPTSPMASPASPNYSPTSPTYSPAWYAAQREWLVTTNGSLNVAIVVLIRLPSSIELSGGTAKSLMEHSTILARNMTTLVDKLTPQLIFWTIETGMLSNKVLLARSLRALLVFSP</sequence>
<dbReference type="InterPro" id="IPR045867">
    <property type="entry name" value="DNA-dir_RpoC_beta_prime"/>
</dbReference>
<feature type="domain" description="RNA polymerase N-terminal" evidence="16">
    <location>
        <begin position="241"/>
        <end position="546"/>
    </location>
</feature>
<dbReference type="InterPro" id="IPR006592">
    <property type="entry name" value="RNA_pol_N"/>
</dbReference>
<dbReference type="SMART" id="SM00663">
    <property type="entry name" value="RPOLA_N"/>
    <property type="match status" value="1"/>
</dbReference>
<organism evidence="17 18">
    <name type="scientific">Mycena sanguinolenta</name>
    <dbReference type="NCBI Taxonomy" id="230812"/>
    <lineage>
        <taxon>Eukaryota</taxon>
        <taxon>Fungi</taxon>
        <taxon>Dikarya</taxon>
        <taxon>Basidiomycota</taxon>
        <taxon>Agaricomycotina</taxon>
        <taxon>Agaricomycetes</taxon>
        <taxon>Agaricomycetidae</taxon>
        <taxon>Agaricales</taxon>
        <taxon>Marasmiineae</taxon>
        <taxon>Mycenaceae</taxon>
        <taxon>Mycena</taxon>
    </lineage>
</organism>
<dbReference type="InterPro" id="IPR007083">
    <property type="entry name" value="RNA_pol_Rpb1_4"/>
</dbReference>
<keyword evidence="9" id="KW-0862">Zinc</keyword>
<keyword evidence="11" id="KW-0238">DNA-binding</keyword>
<keyword evidence="6 15" id="KW-0548">Nucleotidyltransferase</keyword>
<keyword evidence="8" id="KW-0677">Repeat</keyword>
<evidence type="ECO:0000256" key="4">
    <source>
        <dbReference type="ARBA" id="ARBA00022553"/>
    </source>
</evidence>
<keyword evidence="4" id="KW-0597">Phosphoprotein</keyword>
<dbReference type="Pfam" id="PF04992">
    <property type="entry name" value="RNA_pol_Rpb1_6"/>
    <property type="match status" value="1"/>
</dbReference>
<protein>
    <recommendedName>
        <fullName evidence="15">DNA-directed RNA polymerase subunit</fullName>
        <ecNumber evidence="15">2.7.7.6</ecNumber>
    </recommendedName>
</protein>
<dbReference type="SUPFAM" id="SSF64484">
    <property type="entry name" value="beta and beta-prime subunits of DNA dependent RNA-polymerase"/>
    <property type="match status" value="1"/>
</dbReference>
<comment type="caution">
    <text evidence="17">The sequence shown here is derived from an EMBL/GenBank/DDBJ whole genome shotgun (WGS) entry which is preliminary data.</text>
</comment>
<dbReference type="Pfam" id="PF05000">
    <property type="entry name" value="RNA_pol_Rpb1_4"/>
    <property type="match status" value="1"/>
</dbReference>
<dbReference type="Gene3D" id="6.10.250.2940">
    <property type="match status" value="1"/>
</dbReference>
<dbReference type="Gene3D" id="1.10.150.390">
    <property type="match status" value="1"/>
</dbReference>
<evidence type="ECO:0000256" key="1">
    <source>
        <dbReference type="ARBA" id="ARBA00004123"/>
    </source>
</evidence>
<dbReference type="GO" id="GO:0003677">
    <property type="term" value="F:DNA binding"/>
    <property type="evidence" value="ECO:0007669"/>
    <property type="project" value="UniProtKB-KW"/>
</dbReference>
<keyword evidence="7" id="KW-0479">Metal-binding</keyword>
<evidence type="ECO:0000256" key="15">
    <source>
        <dbReference type="RuleBase" id="RU004279"/>
    </source>
</evidence>
<dbReference type="InterPro" id="IPR007075">
    <property type="entry name" value="RNA_pol_Rpb1_6"/>
</dbReference>
<keyword evidence="5 15" id="KW-0808">Transferase</keyword>
<dbReference type="OrthoDB" id="270392at2759"/>
<dbReference type="InterPro" id="IPR007073">
    <property type="entry name" value="RNA_pol_Rpb1_7"/>
</dbReference>
<evidence type="ECO:0000313" key="17">
    <source>
        <dbReference type="EMBL" id="KAF7371316.1"/>
    </source>
</evidence>
<evidence type="ECO:0000256" key="14">
    <source>
        <dbReference type="ARBA" id="ARBA00048552"/>
    </source>
</evidence>
<keyword evidence="3 15" id="KW-0240">DNA-directed RNA polymerase</keyword>
<dbReference type="InterPro" id="IPR044893">
    <property type="entry name" value="RNA_pol_Rpb1_clamp_domain"/>
</dbReference>
<dbReference type="InterPro" id="IPR007066">
    <property type="entry name" value="RNA_pol_Rpb1_3"/>
</dbReference>
<comment type="subcellular location">
    <subcellularLocation>
        <location evidence="1">Nucleus</location>
    </subcellularLocation>
</comment>
<dbReference type="InterPro" id="IPR000722">
    <property type="entry name" value="RNA_pol_asu"/>
</dbReference>
<dbReference type="NCBIfam" id="NF006336">
    <property type="entry name" value="PRK08566.1"/>
    <property type="match status" value="1"/>
</dbReference>